<proteinExistence type="predicted"/>
<accession>A0A4D4L470</accession>
<sequence>MRAVRLGLSREDARRERFGVALYVDFAATPGDRAAYRRGWGAPKSD</sequence>
<evidence type="ECO:0000313" key="2">
    <source>
        <dbReference type="Proteomes" id="UP000301309"/>
    </source>
</evidence>
<dbReference type="Proteomes" id="UP000301309">
    <property type="component" value="Unassembled WGS sequence"/>
</dbReference>
<reference evidence="1 2" key="1">
    <citation type="journal article" date="2020" name="Int. J. Syst. Evol. Microbiol.">
        <title>Reclassification of Streptomyces castelarensis and Streptomyces sporoclivatus as later heterotypic synonyms of Streptomyces antimycoticus.</title>
        <authorList>
            <person name="Komaki H."/>
            <person name="Tamura T."/>
        </authorList>
    </citation>
    <scope>NUCLEOTIDE SEQUENCE [LARGE SCALE GENOMIC DNA]</scope>
    <source>
        <strain evidence="1 2">NBRC 13459</strain>
    </source>
</reference>
<comment type="caution">
    <text evidence="1">The sequence shown here is derived from an EMBL/GenBank/DDBJ whole genome shotgun (WGS) entry which is preliminary data.</text>
</comment>
<keyword evidence="2" id="KW-1185">Reference proteome</keyword>
<protein>
    <submittedName>
        <fullName evidence="1">Uncharacterized protein</fullName>
    </submittedName>
</protein>
<name>A0A4D4L470_STRVO</name>
<evidence type="ECO:0000313" key="1">
    <source>
        <dbReference type="EMBL" id="GDY53497.1"/>
    </source>
</evidence>
<gene>
    <name evidence="1" type="ORF">SVIO_041200</name>
</gene>
<dbReference type="EMBL" id="BJHW01000001">
    <property type="protein sequence ID" value="GDY53497.1"/>
    <property type="molecule type" value="Genomic_DNA"/>
</dbReference>
<organism evidence="1 2">
    <name type="scientific">Streptomyces violaceusniger</name>
    <dbReference type="NCBI Taxonomy" id="68280"/>
    <lineage>
        <taxon>Bacteria</taxon>
        <taxon>Bacillati</taxon>
        <taxon>Actinomycetota</taxon>
        <taxon>Actinomycetes</taxon>
        <taxon>Kitasatosporales</taxon>
        <taxon>Streptomycetaceae</taxon>
        <taxon>Streptomyces</taxon>
        <taxon>Streptomyces violaceusniger group</taxon>
    </lineage>
</organism>
<dbReference type="AlphaFoldDB" id="A0A4D4L470"/>